<keyword evidence="2" id="KW-0472">Membrane</keyword>
<evidence type="ECO:0000313" key="4">
    <source>
        <dbReference type="Proteomes" id="UP001377972"/>
    </source>
</evidence>
<protein>
    <submittedName>
        <fullName evidence="3">Uncharacterized protein</fullName>
    </submittedName>
</protein>
<feature type="transmembrane region" description="Helical" evidence="2">
    <location>
        <begin position="54"/>
        <end position="79"/>
    </location>
</feature>
<dbReference type="EMBL" id="JAQPZS010000003">
    <property type="protein sequence ID" value="MEJ6495399.1"/>
    <property type="molecule type" value="Genomic_DNA"/>
</dbReference>
<feature type="transmembrane region" description="Helical" evidence="2">
    <location>
        <begin position="21"/>
        <end position="42"/>
    </location>
</feature>
<evidence type="ECO:0000313" key="3">
    <source>
        <dbReference type="EMBL" id="MEJ6495399.1"/>
    </source>
</evidence>
<dbReference type="RefSeq" id="WP_339980384.1">
    <property type="nucleotide sequence ID" value="NZ_JAQPZS010000003.1"/>
</dbReference>
<reference evidence="3 4" key="1">
    <citation type="submission" date="2023-01" db="EMBL/GenBank/DDBJ databases">
        <title>Trichodesmium-associated heterotrophic epibiont bacteria.</title>
        <authorList>
            <person name="Cleveland C.S."/>
            <person name="Webb E.A."/>
        </authorList>
    </citation>
    <scope>NUCLEOTIDE SEQUENCE [LARGE SCALE GENOMIC DNA]</scope>
    <source>
        <strain evidence="3 4">USCH2</strain>
    </source>
</reference>
<comment type="caution">
    <text evidence="3">The sequence shown here is derived from an EMBL/GenBank/DDBJ whole genome shotgun (WGS) entry which is preliminary data.</text>
</comment>
<keyword evidence="4" id="KW-1185">Reference proteome</keyword>
<dbReference type="Proteomes" id="UP001377972">
    <property type="component" value="Unassembled WGS sequence"/>
</dbReference>
<gene>
    <name evidence="3" type="ORF">PQI24_05115</name>
</gene>
<evidence type="ECO:0000256" key="2">
    <source>
        <dbReference type="SAM" id="Phobius"/>
    </source>
</evidence>
<accession>A0ABU8SQU1</accession>
<proteinExistence type="predicted"/>
<name>A0ABU8SQU1_9GAMM</name>
<keyword evidence="2" id="KW-1133">Transmembrane helix</keyword>
<keyword evidence="2" id="KW-0812">Transmembrane</keyword>
<feature type="coiled-coil region" evidence="1">
    <location>
        <begin position="79"/>
        <end position="116"/>
    </location>
</feature>
<organism evidence="3 4">
    <name type="scientific">Pseudoalteromonas lipolytica</name>
    <dbReference type="NCBI Taxonomy" id="570156"/>
    <lineage>
        <taxon>Bacteria</taxon>
        <taxon>Pseudomonadati</taxon>
        <taxon>Pseudomonadota</taxon>
        <taxon>Gammaproteobacteria</taxon>
        <taxon>Alteromonadales</taxon>
        <taxon>Pseudoalteromonadaceae</taxon>
        <taxon>Pseudoalteromonas</taxon>
    </lineage>
</organism>
<evidence type="ECO:0000256" key="1">
    <source>
        <dbReference type="SAM" id="Coils"/>
    </source>
</evidence>
<sequence length="284" mass="33357">MSESAATIIKIISALTSPKACIKYITIGAFYFFSLVYIKPLMSNEVITDEQKQFIILMIGLGAGSLLGHLISEGVYFLIDLYKKTKEKEKNELKLKKREEDELKEKERTDRKVRENITTSFLHLNLNQKQTLRKLTYGDLNLSLQDSDYQVLLQNNYILRKTATQKGSYVFSINPSIIDFIKDEWFKHRKDNIDLFMDNYYASDLLNLLTLENLDKNLTIDNEALISISKYSPAVRGYFDSKIYSEIEGFNLYFDWDYLPMFEDMFNKNYVDEIYIPVERIKFM</sequence>
<keyword evidence="1" id="KW-0175">Coiled coil</keyword>